<keyword evidence="2" id="KW-1185">Reference proteome</keyword>
<evidence type="ECO:0000313" key="2">
    <source>
        <dbReference type="Proteomes" id="UP001165064"/>
    </source>
</evidence>
<name>A0ACB5TCK9_AMBMO</name>
<reference evidence="1" key="1">
    <citation type="submission" date="2023-04" db="EMBL/GenBank/DDBJ databases">
        <title>Ambrosiozyma monospora NBRC 10751.</title>
        <authorList>
            <person name="Ichikawa N."/>
            <person name="Sato H."/>
            <person name="Tonouchi N."/>
        </authorList>
    </citation>
    <scope>NUCLEOTIDE SEQUENCE</scope>
    <source>
        <strain evidence="1">NBRC 10751</strain>
    </source>
</reference>
<sequence>MSEQAQQKPTETKDEPSNVIIPLELIDKCIGSSIHAILTNNREFVGKLVGFDDFVNIVLEDAKEYELQSEAENKGKYKLISSKSRMLLNSRNLALIVPGGVISDELLI</sequence>
<gene>
    <name evidence="1" type="ORF">Amon02_000754400</name>
</gene>
<accession>A0ACB5TCK9</accession>
<comment type="caution">
    <text evidence="1">The sequence shown here is derived from an EMBL/GenBank/DDBJ whole genome shotgun (WGS) entry which is preliminary data.</text>
</comment>
<proteinExistence type="predicted"/>
<dbReference type="EMBL" id="BSXS01006305">
    <property type="protein sequence ID" value="GME85338.1"/>
    <property type="molecule type" value="Genomic_DNA"/>
</dbReference>
<protein>
    <submittedName>
        <fullName evidence="1">Unnamed protein product</fullName>
    </submittedName>
</protein>
<dbReference type="Proteomes" id="UP001165064">
    <property type="component" value="Unassembled WGS sequence"/>
</dbReference>
<evidence type="ECO:0000313" key="1">
    <source>
        <dbReference type="EMBL" id="GME85338.1"/>
    </source>
</evidence>
<organism evidence="1 2">
    <name type="scientific">Ambrosiozyma monospora</name>
    <name type="common">Yeast</name>
    <name type="synonym">Endomycopsis monosporus</name>
    <dbReference type="NCBI Taxonomy" id="43982"/>
    <lineage>
        <taxon>Eukaryota</taxon>
        <taxon>Fungi</taxon>
        <taxon>Dikarya</taxon>
        <taxon>Ascomycota</taxon>
        <taxon>Saccharomycotina</taxon>
        <taxon>Pichiomycetes</taxon>
        <taxon>Pichiales</taxon>
        <taxon>Pichiaceae</taxon>
        <taxon>Ambrosiozyma</taxon>
    </lineage>
</organism>